<dbReference type="EMBL" id="JBHTAA010000005">
    <property type="protein sequence ID" value="MFC7204670.1"/>
    <property type="molecule type" value="Genomic_DNA"/>
</dbReference>
<dbReference type="InterPro" id="IPR050659">
    <property type="entry name" value="Peptidase_M24B"/>
</dbReference>
<dbReference type="Proteomes" id="UP001596481">
    <property type="component" value="Unassembled WGS sequence"/>
</dbReference>
<proteinExistence type="predicted"/>
<evidence type="ECO:0000259" key="1">
    <source>
        <dbReference type="Pfam" id="PF00557"/>
    </source>
</evidence>
<dbReference type="CDD" id="cd01066">
    <property type="entry name" value="APP_MetAP"/>
    <property type="match status" value="1"/>
</dbReference>
<evidence type="ECO:0000313" key="3">
    <source>
        <dbReference type="Proteomes" id="UP001596481"/>
    </source>
</evidence>
<protein>
    <submittedName>
        <fullName evidence="2">M24 family metallopeptidase</fullName>
    </submittedName>
</protein>
<reference evidence="2 3" key="1">
    <citation type="journal article" date="2019" name="Int. J. Syst. Evol. Microbiol.">
        <title>The Global Catalogue of Microorganisms (GCM) 10K type strain sequencing project: providing services to taxonomists for standard genome sequencing and annotation.</title>
        <authorList>
            <consortium name="The Broad Institute Genomics Platform"/>
            <consortium name="The Broad Institute Genome Sequencing Center for Infectious Disease"/>
            <person name="Wu L."/>
            <person name="Ma J."/>
        </authorList>
    </citation>
    <scope>NUCLEOTIDE SEQUENCE [LARGE SCALE GENOMIC DNA]</scope>
    <source>
        <strain evidence="2 3">DSM 29988</strain>
    </source>
</reference>
<dbReference type="Pfam" id="PF00557">
    <property type="entry name" value="Peptidase_M24"/>
    <property type="match status" value="1"/>
</dbReference>
<accession>A0ABD5ZIC4</accession>
<feature type="domain" description="Peptidase M24" evidence="1">
    <location>
        <begin position="144"/>
        <end position="351"/>
    </location>
</feature>
<evidence type="ECO:0000313" key="2">
    <source>
        <dbReference type="EMBL" id="MFC7204670.1"/>
    </source>
</evidence>
<dbReference type="PANTHER" id="PTHR46112:SF2">
    <property type="entry name" value="XAA-PRO AMINOPEPTIDASE P-RELATED"/>
    <property type="match status" value="1"/>
</dbReference>
<dbReference type="RefSeq" id="WP_390224558.1">
    <property type="nucleotide sequence ID" value="NZ_JBHTAA010000005.1"/>
</dbReference>
<dbReference type="InterPro" id="IPR000994">
    <property type="entry name" value="Pept_M24"/>
</dbReference>
<dbReference type="SUPFAM" id="SSF55920">
    <property type="entry name" value="Creatinase/aminopeptidase"/>
    <property type="match status" value="1"/>
</dbReference>
<keyword evidence="3" id="KW-1185">Reference proteome</keyword>
<dbReference type="AlphaFoldDB" id="A0ABD5ZIC4"/>
<dbReference type="PANTHER" id="PTHR46112">
    <property type="entry name" value="AMINOPEPTIDASE"/>
    <property type="match status" value="1"/>
</dbReference>
<organism evidence="2 3">
    <name type="scientific">Haloferax namakaokahaiae</name>
    <dbReference type="NCBI Taxonomy" id="1748331"/>
    <lineage>
        <taxon>Archaea</taxon>
        <taxon>Methanobacteriati</taxon>
        <taxon>Methanobacteriota</taxon>
        <taxon>Stenosarchaea group</taxon>
        <taxon>Halobacteria</taxon>
        <taxon>Halobacteriales</taxon>
        <taxon>Haloferacaceae</taxon>
        <taxon>Haloferax</taxon>
    </lineage>
</organism>
<gene>
    <name evidence="2" type="ORF">ACFQJC_14215</name>
</gene>
<comment type="caution">
    <text evidence="2">The sequence shown here is derived from an EMBL/GenBank/DDBJ whole genome shotgun (WGS) entry which is preliminary data.</text>
</comment>
<sequence>MSDSRGATVLDSALSGREAAGFVHVCRGDDPDGRYLTGLGFDAEVAVVRADGETHVRVPSGVEHPDVSGVSVRTDDRPAGQAAAAVLDAEGAGERTTVLAPRYLPYDAALHLQRAGYELESTTALTEARATKSDAELDAIEGVQRAARHALTHAATILADATTEEDLLVWDGAPLSTERLRRQVNAVLAAEGVDSAGNTNVAVGPASADETKGQNVAVELAPNRPIAVSVRPRGANGYFGALARTFVVDSDGGWDRRAHVACDAARDVALIEAKPGADAGFVGSEIRAETAAFGFSMADEVTRDVGEGIGLSVREAPKLDGDTELVAGNVLRIRAAVSNPDHGWVELADVIALGEDGPRVLGDTPTVLDPAGWE</sequence>
<dbReference type="Gene3D" id="3.90.230.10">
    <property type="entry name" value="Creatinase/methionine aminopeptidase superfamily"/>
    <property type="match status" value="1"/>
</dbReference>
<name>A0ABD5ZIC4_9EURY</name>
<dbReference type="InterPro" id="IPR036005">
    <property type="entry name" value="Creatinase/aminopeptidase-like"/>
</dbReference>